<dbReference type="InterPro" id="IPR000651">
    <property type="entry name" value="Ras-like_Gua-exchang_fac_N"/>
</dbReference>
<feature type="domain" description="Ras-GEF" evidence="4">
    <location>
        <begin position="752"/>
        <end position="1031"/>
    </location>
</feature>
<dbReference type="InterPro" id="IPR001895">
    <property type="entry name" value="RASGEF_cat_dom"/>
</dbReference>
<name>A0AAF0EJL2_9BASI</name>
<dbReference type="PROSITE" id="PS50009">
    <property type="entry name" value="RASGEF_CAT"/>
    <property type="match status" value="1"/>
</dbReference>
<feature type="compositionally biased region" description="Polar residues" evidence="3">
    <location>
        <begin position="115"/>
        <end position="134"/>
    </location>
</feature>
<organism evidence="6 7">
    <name type="scientific">Malassezia equina</name>
    <dbReference type="NCBI Taxonomy" id="1381935"/>
    <lineage>
        <taxon>Eukaryota</taxon>
        <taxon>Fungi</taxon>
        <taxon>Dikarya</taxon>
        <taxon>Basidiomycota</taxon>
        <taxon>Ustilaginomycotina</taxon>
        <taxon>Malasseziomycetes</taxon>
        <taxon>Malasseziales</taxon>
        <taxon>Malasseziaceae</taxon>
        <taxon>Malassezia</taxon>
    </lineage>
</organism>
<evidence type="ECO:0000256" key="1">
    <source>
        <dbReference type="ARBA" id="ARBA00022658"/>
    </source>
</evidence>
<dbReference type="InterPro" id="IPR036964">
    <property type="entry name" value="RASGEF_cat_dom_sf"/>
</dbReference>
<feature type="compositionally biased region" description="Low complexity" evidence="3">
    <location>
        <begin position="96"/>
        <end position="114"/>
    </location>
</feature>
<dbReference type="PANTHER" id="PTHR23113:SF368">
    <property type="entry name" value="CELL DIVISION CONTROL PROTEIN 25"/>
    <property type="match status" value="1"/>
</dbReference>
<dbReference type="SUPFAM" id="SSF48366">
    <property type="entry name" value="Ras GEF"/>
    <property type="match status" value="1"/>
</dbReference>
<dbReference type="GO" id="GO:0005886">
    <property type="term" value="C:plasma membrane"/>
    <property type="evidence" value="ECO:0007669"/>
    <property type="project" value="TreeGrafter"/>
</dbReference>
<feature type="compositionally biased region" description="Low complexity" evidence="3">
    <location>
        <begin position="587"/>
        <end position="601"/>
    </location>
</feature>
<feature type="region of interest" description="Disordered" evidence="3">
    <location>
        <begin position="1"/>
        <end position="188"/>
    </location>
</feature>
<feature type="domain" description="N-terminal Ras-GEF" evidence="5">
    <location>
        <begin position="358"/>
        <end position="484"/>
    </location>
</feature>
<dbReference type="SMART" id="SM00147">
    <property type="entry name" value="RasGEF"/>
    <property type="match status" value="1"/>
</dbReference>
<proteinExistence type="predicted"/>
<dbReference type="PROSITE" id="PS50212">
    <property type="entry name" value="RASGEF_NTER"/>
    <property type="match status" value="1"/>
</dbReference>
<dbReference type="InterPro" id="IPR008937">
    <property type="entry name" value="Ras-like_GEF"/>
</dbReference>
<reference evidence="6" key="1">
    <citation type="submission" date="2023-03" db="EMBL/GenBank/DDBJ databases">
        <title>Mating type loci evolution in Malassezia.</title>
        <authorList>
            <person name="Coelho M.A."/>
        </authorList>
    </citation>
    <scope>NUCLEOTIDE SEQUENCE</scope>
    <source>
        <strain evidence="6">CBS 12830</strain>
    </source>
</reference>
<feature type="region of interest" description="Disordered" evidence="3">
    <location>
        <begin position="637"/>
        <end position="672"/>
    </location>
</feature>
<keyword evidence="1 2" id="KW-0344">Guanine-nucleotide releasing factor</keyword>
<evidence type="ECO:0000259" key="5">
    <source>
        <dbReference type="PROSITE" id="PS50212"/>
    </source>
</evidence>
<evidence type="ECO:0000313" key="6">
    <source>
        <dbReference type="EMBL" id="WFD23282.1"/>
    </source>
</evidence>
<keyword evidence="7" id="KW-1185">Reference proteome</keyword>
<dbReference type="GO" id="GO:0005085">
    <property type="term" value="F:guanyl-nucleotide exchange factor activity"/>
    <property type="evidence" value="ECO:0007669"/>
    <property type="project" value="UniProtKB-KW"/>
</dbReference>
<feature type="compositionally biased region" description="Basic and acidic residues" evidence="3">
    <location>
        <begin position="45"/>
        <end position="57"/>
    </location>
</feature>
<dbReference type="EMBL" id="CP119902">
    <property type="protein sequence ID" value="WFD23282.1"/>
    <property type="molecule type" value="Genomic_DNA"/>
</dbReference>
<gene>
    <name evidence="6" type="primary">LTE1</name>
    <name evidence="6" type="ORF">MEQU1_001971</name>
</gene>
<evidence type="ECO:0000256" key="2">
    <source>
        <dbReference type="PROSITE-ProRule" id="PRU00168"/>
    </source>
</evidence>
<feature type="region of interest" description="Disordered" evidence="3">
    <location>
        <begin position="248"/>
        <end position="284"/>
    </location>
</feature>
<accession>A0AAF0EJL2</accession>
<feature type="region of interest" description="Disordered" evidence="3">
    <location>
        <begin position="685"/>
        <end position="711"/>
    </location>
</feature>
<feature type="compositionally biased region" description="Low complexity" evidence="3">
    <location>
        <begin position="248"/>
        <end position="258"/>
    </location>
</feature>
<evidence type="ECO:0000259" key="4">
    <source>
        <dbReference type="PROSITE" id="PS50009"/>
    </source>
</evidence>
<dbReference type="AlphaFoldDB" id="A0AAF0EJL2"/>
<dbReference type="Proteomes" id="UP001214415">
    <property type="component" value="Chromosome 3"/>
</dbReference>
<dbReference type="Gene3D" id="1.10.840.10">
    <property type="entry name" value="Ras guanine-nucleotide exchange factors catalytic domain"/>
    <property type="match status" value="1"/>
</dbReference>
<dbReference type="Pfam" id="PF00617">
    <property type="entry name" value="RasGEF"/>
    <property type="match status" value="1"/>
</dbReference>
<dbReference type="GO" id="GO:0007265">
    <property type="term" value="P:Ras protein signal transduction"/>
    <property type="evidence" value="ECO:0007669"/>
    <property type="project" value="TreeGrafter"/>
</dbReference>
<feature type="compositionally biased region" description="Polar residues" evidence="3">
    <location>
        <begin position="19"/>
        <end position="29"/>
    </location>
</feature>
<evidence type="ECO:0000313" key="7">
    <source>
        <dbReference type="Proteomes" id="UP001214415"/>
    </source>
</evidence>
<evidence type="ECO:0000256" key="3">
    <source>
        <dbReference type="SAM" id="MobiDB-lite"/>
    </source>
</evidence>
<feature type="region of interest" description="Disordered" evidence="3">
    <location>
        <begin position="584"/>
        <end position="625"/>
    </location>
</feature>
<protein>
    <submittedName>
        <fullName evidence="6">Guanine nucleotide exchange factor lte1</fullName>
    </submittedName>
</protein>
<dbReference type="InterPro" id="IPR023578">
    <property type="entry name" value="Ras_GEF_dom_sf"/>
</dbReference>
<sequence>MTEVSEEQRQQPIPMVSDTADQSSLSNDVSYEPTFGADALIRPYDQSRDSSVLRREPSSQYHVPRRSSELGGLGASKWEDSTPTQPITDEPPAADTQQQGPEAPTPAAAETQPQVLSDTRASHPSNITLTAQNPPISPYQDRTAPAPPLDFRSMPGLGPVLPQSKTLPYMSTTSGSDSAAPPVPDRPGPWEREPVTVIANSTDSPDVVLGSSNHPPGMTVVHMAPAGPSAKTGDSAVASPNLASWNAAAHATAQTKPAGTALKDRPVMNTSPLAEPPAQDSSGEVRIPAESYRLGWLESVPLYLGIFSSTLTPALDAPYVLDMASPIDFEVRPNGSAEESRSVTMTGIRRNMRLLSRTKHQVVAATAHRLVAEMTSGSSPGLMQDVFLGYRQYLGAGRLLELLLSRMEWAITKIGDANAFQVALSVLLHTQAALWHWLQYYFEHDFASDEPLMRRLVQWMADQDYRVQFWQYVSDPSAVVAPPALKEAPTAVMPEQDEELPNNDPSERMHALWALVQALVPAALLPQQEAQSETPPKPMLQKSRSLTRMLALTNSPTRSRKRHSRWPSVSGTSVLAAVGSIPAATGSSVSPRVPSSSYKSPTAATMSSPPIGETSIETTQQPLLERSRSLKSLRRMLRRGADAPGDASAEDNSPRAKLETSTVEDEADEDTRKQDAALQLLEQALSDTPRPDALPSPQQKDGPIQWIPSHTSSSWREAQRLSIMAAQSMQEKNPREPVSRIQQRDTFLLCQRSSTIARQLGTLERQLLACVKWHELAEPSWEQHTVQQEQWQREYQDYIVSRIRAASDTEETLTPPPKTQGVHMLIARFNRACAWVATHIVTTTDLSERVMIVNKFIRIAWHCFRQGNMETLCQIMFGLQSPWVARLQRTWSRVALWELRAFDALRRFTSPRNQFAFLRQSMVEALDANATAKHRFSSPSTASAPYVPFFGLFISDLSTVDGLASFVDSSLMPNMMPFYDDQELSQSWDVLVNVYRLRIKACIVREFITLQRHERSAPEQHMELPILVESLQLDTLSAAAIQSTSLALEP</sequence>
<dbReference type="Gene3D" id="1.20.870.10">
    <property type="entry name" value="Son of sevenless (SoS) protein Chain: S domain 1"/>
    <property type="match status" value="1"/>
</dbReference>
<feature type="compositionally biased region" description="Polar residues" evidence="3">
    <location>
        <begin position="163"/>
        <end position="177"/>
    </location>
</feature>
<dbReference type="PANTHER" id="PTHR23113">
    <property type="entry name" value="GUANINE NUCLEOTIDE EXCHANGE FACTOR"/>
    <property type="match status" value="1"/>
</dbReference>